<dbReference type="Proteomes" id="UP000601736">
    <property type="component" value="Unassembled WGS sequence"/>
</dbReference>
<evidence type="ECO:0000313" key="2">
    <source>
        <dbReference type="Proteomes" id="UP000601736"/>
    </source>
</evidence>
<dbReference type="EMBL" id="CAJNAP010000019">
    <property type="protein sequence ID" value="CAE6507551.1"/>
    <property type="molecule type" value="Genomic_DNA"/>
</dbReference>
<dbReference type="AlphaFoldDB" id="A0A8H8Z157"/>
<name>A0A8H8Z157_9PROT</name>
<evidence type="ECO:0000313" key="1">
    <source>
        <dbReference type="EMBL" id="CAE6507551.1"/>
    </source>
</evidence>
<sequence>MLMGTIFVSYFTTPSKPIAVLSLAGLGDMPLHLHRTMRWSSSSVQNYVI</sequence>
<gene>
    <name evidence="1" type="ORF">NMYAN_260006</name>
</gene>
<proteinExistence type="predicted"/>
<reference evidence="1" key="1">
    <citation type="submission" date="2021-02" db="EMBL/GenBank/DDBJ databases">
        <authorList>
            <person name="Han P."/>
        </authorList>
    </citation>
    <scope>NUCLEOTIDE SEQUENCE</scope>
    <source>
        <strain evidence="1">Nitrosomonas nitrosa 18-3D</strain>
    </source>
</reference>
<comment type="caution">
    <text evidence="1">The sequence shown here is derived from an EMBL/GenBank/DDBJ whole genome shotgun (WGS) entry which is preliminary data.</text>
</comment>
<protein>
    <submittedName>
        <fullName evidence="1">Uncharacterized protein</fullName>
    </submittedName>
</protein>
<accession>A0A8H8Z157</accession>
<organism evidence="1 2">
    <name type="scientific">Nitrosomonas nitrosa</name>
    <dbReference type="NCBI Taxonomy" id="52442"/>
    <lineage>
        <taxon>Bacteria</taxon>
        <taxon>Pseudomonadati</taxon>
        <taxon>Pseudomonadota</taxon>
        <taxon>Betaproteobacteria</taxon>
        <taxon>Nitrosomonadales</taxon>
        <taxon>Nitrosomonadaceae</taxon>
        <taxon>Nitrosomonas</taxon>
    </lineage>
</organism>